<dbReference type="InterPro" id="IPR036271">
    <property type="entry name" value="Tet_transcr_reg_TetR-rel_C_sf"/>
</dbReference>
<keyword evidence="1" id="KW-0805">Transcription regulation</keyword>
<evidence type="ECO:0000256" key="1">
    <source>
        <dbReference type="ARBA" id="ARBA00023015"/>
    </source>
</evidence>
<keyword evidence="2 4" id="KW-0238">DNA-binding</keyword>
<dbReference type="PANTHER" id="PTHR30055:SF223">
    <property type="entry name" value="HTH-TYPE TRANSCRIPTIONAL REGULATOR UIDR"/>
    <property type="match status" value="1"/>
</dbReference>
<keyword evidence="3" id="KW-0804">Transcription</keyword>
<protein>
    <submittedName>
        <fullName evidence="7">TetR family transcriptional regulator</fullName>
    </submittedName>
</protein>
<proteinExistence type="predicted"/>
<dbReference type="AlphaFoldDB" id="A0A917FF41"/>
<organism evidence="7 8">
    <name type="scientific">Azorhizobium oxalatiphilum</name>
    <dbReference type="NCBI Taxonomy" id="980631"/>
    <lineage>
        <taxon>Bacteria</taxon>
        <taxon>Pseudomonadati</taxon>
        <taxon>Pseudomonadota</taxon>
        <taxon>Alphaproteobacteria</taxon>
        <taxon>Hyphomicrobiales</taxon>
        <taxon>Xanthobacteraceae</taxon>
        <taxon>Azorhizobium</taxon>
    </lineage>
</organism>
<dbReference type="InterPro" id="IPR001647">
    <property type="entry name" value="HTH_TetR"/>
</dbReference>
<gene>
    <name evidence="7" type="ORF">GCM10007301_42380</name>
</gene>
<dbReference type="SUPFAM" id="SSF48498">
    <property type="entry name" value="Tetracyclin repressor-like, C-terminal domain"/>
    <property type="match status" value="1"/>
</dbReference>
<evidence type="ECO:0000259" key="6">
    <source>
        <dbReference type="PROSITE" id="PS50977"/>
    </source>
</evidence>
<dbReference type="Pfam" id="PF00440">
    <property type="entry name" value="TetR_N"/>
    <property type="match status" value="1"/>
</dbReference>
<dbReference type="InterPro" id="IPR009057">
    <property type="entry name" value="Homeodomain-like_sf"/>
</dbReference>
<dbReference type="GO" id="GO:0000976">
    <property type="term" value="F:transcription cis-regulatory region binding"/>
    <property type="evidence" value="ECO:0007669"/>
    <property type="project" value="TreeGrafter"/>
</dbReference>
<dbReference type="FunFam" id="1.10.10.60:FF:000141">
    <property type="entry name" value="TetR family transcriptional regulator"/>
    <property type="match status" value="1"/>
</dbReference>
<reference evidence="7" key="2">
    <citation type="submission" date="2020-09" db="EMBL/GenBank/DDBJ databases">
        <authorList>
            <person name="Sun Q."/>
            <person name="Sedlacek I."/>
        </authorList>
    </citation>
    <scope>NUCLEOTIDE SEQUENCE</scope>
    <source>
        <strain evidence="7">CCM 7897</strain>
    </source>
</reference>
<dbReference type="PANTHER" id="PTHR30055">
    <property type="entry name" value="HTH-TYPE TRANSCRIPTIONAL REGULATOR RUTR"/>
    <property type="match status" value="1"/>
</dbReference>
<dbReference type="Gene3D" id="1.10.357.10">
    <property type="entry name" value="Tetracycline Repressor, domain 2"/>
    <property type="match status" value="1"/>
</dbReference>
<dbReference type="InterPro" id="IPR039536">
    <property type="entry name" value="TetR_C_Proteobacteria"/>
</dbReference>
<dbReference type="PROSITE" id="PS50977">
    <property type="entry name" value="HTH_TETR_2"/>
    <property type="match status" value="1"/>
</dbReference>
<name>A0A917FF41_9HYPH</name>
<reference evidence="7" key="1">
    <citation type="journal article" date="2014" name="Int. J. Syst. Evol. Microbiol.">
        <title>Complete genome sequence of Corynebacterium casei LMG S-19264T (=DSM 44701T), isolated from a smear-ripened cheese.</title>
        <authorList>
            <consortium name="US DOE Joint Genome Institute (JGI-PGF)"/>
            <person name="Walter F."/>
            <person name="Albersmeier A."/>
            <person name="Kalinowski J."/>
            <person name="Ruckert C."/>
        </authorList>
    </citation>
    <scope>NUCLEOTIDE SEQUENCE</scope>
    <source>
        <strain evidence="7">CCM 7897</strain>
    </source>
</reference>
<evidence type="ECO:0000256" key="4">
    <source>
        <dbReference type="PROSITE-ProRule" id="PRU00335"/>
    </source>
</evidence>
<comment type="caution">
    <text evidence="7">The sequence shown here is derived from an EMBL/GenBank/DDBJ whole genome shotgun (WGS) entry which is preliminary data.</text>
</comment>
<evidence type="ECO:0000256" key="3">
    <source>
        <dbReference type="ARBA" id="ARBA00023163"/>
    </source>
</evidence>
<feature type="DNA-binding region" description="H-T-H motif" evidence="4">
    <location>
        <begin position="46"/>
        <end position="65"/>
    </location>
</feature>
<dbReference type="PRINTS" id="PR00455">
    <property type="entry name" value="HTHTETR"/>
</dbReference>
<evidence type="ECO:0000313" key="7">
    <source>
        <dbReference type="EMBL" id="GGF77933.1"/>
    </source>
</evidence>
<evidence type="ECO:0000256" key="2">
    <source>
        <dbReference type="ARBA" id="ARBA00023125"/>
    </source>
</evidence>
<evidence type="ECO:0000313" key="8">
    <source>
        <dbReference type="Proteomes" id="UP000606044"/>
    </source>
</evidence>
<accession>A0A917FF41</accession>
<dbReference type="SUPFAM" id="SSF46689">
    <property type="entry name" value="Homeodomain-like"/>
    <property type="match status" value="1"/>
</dbReference>
<dbReference type="GO" id="GO:0003700">
    <property type="term" value="F:DNA-binding transcription factor activity"/>
    <property type="evidence" value="ECO:0007669"/>
    <property type="project" value="TreeGrafter"/>
</dbReference>
<dbReference type="EMBL" id="BMCT01000007">
    <property type="protein sequence ID" value="GGF77933.1"/>
    <property type="molecule type" value="Genomic_DNA"/>
</dbReference>
<feature type="domain" description="HTH tetR-type" evidence="6">
    <location>
        <begin position="23"/>
        <end position="83"/>
    </location>
</feature>
<feature type="region of interest" description="Disordered" evidence="5">
    <location>
        <begin position="1"/>
        <end position="26"/>
    </location>
</feature>
<dbReference type="RefSeq" id="WP_188582333.1">
    <property type="nucleotide sequence ID" value="NZ_BMCT01000007.1"/>
</dbReference>
<keyword evidence="8" id="KW-1185">Reference proteome</keyword>
<sequence length="219" mass="24647">MTNESQEDTARRPRGRPKTASDTQRRAGVLQVARTLFEEQGFAGTTTDMVAARARMSKQTLYRLFRNKAELFRALVEDHRSTMLALPLKEHDLPLAQAIATIFRFDIAPEAERERAVFLHFAMRTVTDDPEVHAILREAGPDASRAMLSAWLETRAANGEIVLEDADSAARMLMDMVFGAMLHFADPRTGPPEGPQRQARLDHLHRCVRIFLDGVRPKG</sequence>
<dbReference type="Proteomes" id="UP000606044">
    <property type="component" value="Unassembled WGS sequence"/>
</dbReference>
<evidence type="ECO:0000256" key="5">
    <source>
        <dbReference type="SAM" id="MobiDB-lite"/>
    </source>
</evidence>
<dbReference type="Pfam" id="PF14246">
    <property type="entry name" value="TetR_C_7"/>
    <property type="match status" value="1"/>
</dbReference>
<dbReference type="InterPro" id="IPR050109">
    <property type="entry name" value="HTH-type_TetR-like_transc_reg"/>
</dbReference>